<accession>A0ABD0WLG3</accession>
<dbReference type="PROSITE" id="PS50835">
    <property type="entry name" value="IG_LIKE"/>
    <property type="match status" value="1"/>
</dbReference>
<comment type="caution">
    <text evidence="3">The sequence shown here is derived from an EMBL/GenBank/DDBJ whole genome shotgun (WGS) entry which is preliminary data.</text>
</comment>
<sequence>MEAVFGLVLVMLSGLSHEMPGAEPPLSHTAEDEPLSIDPATWPSHLTDRIQTELVCRGTRLGADGVTLVEEEDGETDSSADVDLGSGWSSSMQASGFPPQLYSECLSQGEVRVSCFSERDSPQYSWTLDGNTLDTTMAFLSNITDTVILKKGLVGSLACRVNNDINTPTVTWDITPCTVGSRGAEGSPVDHV</sequence>
<dbReference type="EMBL" id="JAGEUA010000006">
    <property type="protein sequence ID" value="KAL0974045.1"/>
    <property type="molecule type" value="Genomic_DNA"/>
</dbReference>
<evidence type="ECO:0000313" key="3">
    <source>
        <dbReference type="EMBL" id="KAL0974045.1"/>
    </source>
</evidence>
<feature type="chain" id="PRO_5044791369" description="Ig-like domain-containing protein" evidence="1">
    <location>
        <begin position="19"/>
        <end position="192"/>
    </location>
</feature>
<keyword evidence="1" id="KW-0732">Signal</keyword>
<dbReference type="AlphaFoldDB" id="A0ABD0WLG3"/>
<gene>
    <name evidence="3" type="ORF">UPYG_G00214690</name>
</gene>
<feature type="signal peptide" evidence="1">
    <location>
        <begin position="1"/>
        <end position="18"/>
    </location>
</feature>
<evidence type="ECO:0000259" key="2">
    <source>
        <dbReference type="PROSITE" id="PS50835"/>
    </source>
</evidence>
<dbReference type="Proteomes" id="UP001557470">
    <property type="component" value="Unassembled WGS sequence"/>
</dbReference>
<evidence type="ECO:0000313" key="4">
    <source>
        <dbReference type="Proteomes" id="UP001557470"/>
    </source>
</evidence>
<proteinExistence type="predicted"/>
<feature type="domain" description="Ig-like" evidence="2">
    <location>
        <begin position="99"/>
        <end position="171"/>
    </location>
</feature>
<dbReference type="InterPro" id="IPR007110">
    <property type="entry name" value="Ig-like_dom"/>
</dbReference>
<organism evidence="3 4">
    <name type="scientific">Umbra pygmaea</name>
    <name type="common">Eastern mudminnow</name>
    <dbReference type="NCBI Taxonomy" id="75934"/>
    <lineage>
        <taxon>Eukaryota</taxon>
        <taxon>Metazoa</taxon>
        <taxon>Chordata</taxon>
        <taxon>Craniata</taxon>
        <taxon>Vertebrata</taxon>
        <taxon>Euteleostomi</taxon>
        <taxon>Actinopterygii</taxon>
        <taxon>Neopterygii</taxon>
        <taxon>Teleostei</taxon>
        <taxon>Protacanthopterygii</taxon>
        <taxon>Esociformes</taxon>
        <taxon>Umbridae</taxon>
        <taxon>Umbra</taxon>
    </lineage>
</organism>
<name>A0ABD0WLG3_UMBPY</name>
<reference evidence="3 4" key="1">
    <citation type="submission" date="2024-06" db="EMBL/GenBank/DDBJ databases">
        <authorList>
            <person name="Pan Q."/>
            <person name="Wen M."/>
            <person name="Jouanno E."/>
            <person name="Zahm M."/>
            <person name="Klopp C."/>
            <person name="Cabau C."/>
            <person name="Louis A."/>
            <person name="Berthelot C."/>
            <person name="Parey E."/>
            <person name="Roest Crollius H."/>
            <person name="Montfort J."/>
            <person name="Robinson-Rechavi M."/>
            <person name="Bouchez O."/>
            <person name="Lampietro C."/>
            <person name="Lopez Roques C."/>
            <person name="Donnadieu C."/>
            <person name="Postlethwait J."/>
            <person name="Bobe J."/>
            <person name="Verreycken H."/>
            <person name="Guiguen Y."/>
        </authorList>
    </citation>
    <scope>NUCLEOTIDE SEQUENCE [LARGE SCALE GENOMIC DNA]</scope>
    <source>
        <strain evidence="3">Up_M1</strain>
        <tissue evidence="3">Testis</tissue>
    </source>
</reference>
<protein>
    <recommendedName>
        <fullName evidence="2">Ig-like domain-containing protein</fullName>
    </recommendedName>
</protein>
<keyword evidence="4" id="KW-1185">Reference proteome</keyword>
<evidence type="ECO:0000256" key="1">
    <source>
        <dbReference type="SAM" id="SignalP"/>
    </source>
</evidence>